<dbReference type="SUPFAM" id="SSF52540">
    <property type="entry name" value="P-loop containing nucleoside triphosphate hydrolases"/>
    <property type="match status" value="1"/>
</dbReference>
<name>A0AA39KI31_MICHY</name>
<dbReference type="AlphaFoldDB" id="A0AA39KI31"/>
<comment type="caution">
    <text evidence="3">The sequence shown here is derived from an EMBL/GenBank/DDBJ whole genome shotgun (WGS) entry which is preliminary data.</text>
</comment>
<comment type="similarity">
    <text evidence="1">Belongs to the small GTPase superfamily. Rab family.</text>
</comment>
<dbReference type="InterPro" id="IPR005225">
    <property type="entry name" value="Small_GTP-bd"/>
</dbReference>
<protein>
    <submittedName>
        <fullName evidence="3">Uncharacterized protein</fullName>
    </submittedName>
</protein>
<dbReference type="Pfam" id="PF00071">
    <property type="entry name" value="Ras"/>
    <property type="match status" value="2"/>
</dbReference>
<proteinExistence type="inferred from homology"/>
<keyword evidence="4" id="KW-1185">Reference proteome</keyword>
<accession>A0AA39KI31</accession>
<dbReference type="GO" id="GO:0003924">
    <property type="term" value="F:GTPase activity"/>
    <property type="evidence" value="ECO:0007669"/>
    <property type="project" value="InterPro"/>
</dbReference>
<organism evidence="3 4">
    <name type="scientific">Microctonus hyperodae</name>
    <name type="common">Parasitoid wasp</name>
    <dbReference type="NCBI Taxonomy" id="165561"/>
    <lineage>
        <taxon>Eukaryota</taxon>
        <taxon>Metazoa</taxon>
        <taxon>Ecdysozoa</taxon>
        <taxon>Arthropoda</taxon>
        <taxon>Hexapoda</taxon>
        <taxon>Insecta</taxon>
        <taxon>Pterygota</taxon>
        <taxon>Neoptera</taxon>
        <taxon>Endopterygota</taxon>
        <taxon>Hymenoptera</taxon>
        <taxon>Apocrita</taxon>
        <taxon>Ichneumonoidea</taxon>
        <taxon>Braconidae</taxon>
        <taxon>Euphorinae</taxon>
        <taxon>Microctonus</taxon>
    </lineage>
</organism>
<keyword evidence="2" id="KW-0547">Nucleotide-binding</keyword>
<dbReference type="Proteomes" id="UP001168972">
    <property type="component" value="Unassembled WGS sequence"/>
</dbReference>
<gene>
    <name evidence="3" type="ORF">PV327_006331</name>
</gene>
<dbReference type="SMART" id="SM00174">
    <property type="entry name" value="RHO"/>
    <property type="match status" value="1"/>
</dbReference>
<dbReference type="Gene3D" id="3.40.50.300">
    <property type="entry name" value="P-loop containing nucleotide triphosphate hydrolases"/>
    <property type="match status" value="2"/>
</dbReference>
<evidence type="ECO:0000256" key="2">
    <source>
        <dbReference type="ARBA" id="ARBA00022741"/>
    </source>
</evidence>
<dbReference type="EMBL" id="JAQQBR010001833">
    <property type="protein sequence ID" value="KAK0162563.1"/>
    <property type="molecule type" value="Genomic_DNA"/>
</dbReference>
<dbReference type="SMART" id="SM00173">
    <property type="entry name" value="RAS"/>
    <property type="match status" value="1"/>
</dbReference>
<dbReference type="InterPro" id="IPR001806">
    <property type="entry name" value="Small_GTPase"/>
</dbReference>
<reference evidence="3" key="2">
    <citation type="submission" date="2023-03" db="EMBL/GenBank/DDBJ databases">
        <authorList>
            <person name="Inwood S.N."/>
            <person name="Skelly J.G."/>
            <person name="Guhlin J."/>
            <person name="Harrop T.W.R."/>
            <person name="Goldson S.G."/>
            <person name="Dearden P.K."/>
        </authorList>
    </citation>
    <scope>NUCLEOTIDE SEQUENCE</scope>
    <source>
        <strain evidence="3">Lincoln</strain>
        <tissue evidence="3">Whole body</tissue>
    </source>
</reference>
<dbReference type="PANTHER" id="PTHR47978">
    <property type="match status" value="1"/>
</dbReference>
<dbReference type="PROSITE" id="PS51419">
    <property type="entry name" value="RAB"/>
    <property type="match status" value="1"/>
</dbReference>
<evidence type="ECO:0000313" key="4">
    <source>
        <dbReference type="Proteomes" id="UP001168972"/>
    </source>
</evidence>
<evidence type="ECO:0000313" key="3">
    <source>
        <dbReference type="EMBL" id="KAK0162563.1"/>
    </source>
</evidence>
<dbReference type="GO" id="GO:0005525">
    <property type="term" value="F:GTP binding"/>
    <property type="evidence" value="ECO:0007669"/>
    <property type="project" value="InterPro"/>
</dbReference>
<dbReference type="InterPro" id="IPR027417">
    <property type="entry name" value="P-loop_NTPase"/>
</dbReference>
<sequence length="165" mass="18517">MSRVDLKVVMLGHEAVGKTSLLERYVNERFNESMDYQNTIATGFAAKKINVNGKQIVLGLWDTAGSERYRTLVKGCKIYLCATKCDTVGKENEPVPNLDTVKDYAKGIQSKFFVTSSKTGTNICELFEEIVKDFVPDPKNPIAIEDVVNLTQQMNKKRNCCGFLH</sequence>
<dbReference type="SMART" id="SM00175">
    <property type="entry name" value="RAB"/>
    <property type="match status" value="1"/>
</dbReference>
<evidence type="ECO:0000256" key="1">
    <source>
        <dbReference type="ARBA" id="ARBA00006270"/>
    </source>
</evidence>
<reference evidence="3" key="1">
    <citation type="journal article" date="2023" name="bioRxiv">
        <title>Scaffold-level genome assemblies of two parasitoid biocontrol wasps reveal the parthenogenesis mechanism and an associated novel virus.</title>
        <authorList>
            <person name="Inwood S."/>
            <person name="Skelly J."/>
            <person name="Guhlin J."/>
            <person name="Harrop T."/>
            <person name="Goldson S."/>
            <person name="Dearden P."/>
        </authorList>
    </citation>
    <scope>NUCLEOTIDE SEQUENCE</scope>
    <source>
        <strain evidence="3">Lincoln</strain>
        <tissue evidence="3">Whole body</tissue>
    </source>
</reference>
<dbReference type="PRINTS" id="PR00449">
    <property type="entry name" value="RASTRNSFRMNG"/>
</dbReference>
<dbReference type="NCBIfam" id="TIGR00231">
    <property type="entry name" value="small_GTP"/>
    <property type="match status" value="1"/>
</dbReference>